<feature type="domain" description="DUF4159" evidence="3">
    <location>
        <begin position="687"/>
        <end position="905"/>
    </location>
</feature>
<dbReference type="PANTHER" id="PTHR37464">
    <property type="entry name" value="BLL2463 PROTEIN"/>
    <property type="match status" value="1"/>
</dbReference>
<proteinExistence type="predicted"/>
<keyword evidence="5" id="KW-1185">Reference proteome</keyword>
<comment type="caution">
    <text evidence="4">The sequence shown here is derived from an EMBL/GenBank/DDBJ whole genome shotgun (WGS) entry which is preliminary data.</text>
</comment>
<dbReference type="Pfam" id="PF13709">
    <property type="entry name" value="DUF4159"/>
    <property type="match status" value="1"/>
</dbReference>
<dbReference type="EMBL" id="WWNR01000012">
    <property type="protein sequence ID" value="MZQ90801.1"/>
    <property type="molecule type" value="Genomic_DNA"/>
</dbReference>
<protein>
    <submittedName>
        <fullName evidence="4">DUF4159 domain-containing protein</fullName>
    </submittedName>
</protein>
<feature type="transmembrane region" description="Helical" evidence="1">
    <location>
        <begin position="622"/>
        <end position="641"/>
    </location>
</feature>
<evidence type="ECO:0000313" key="5">
    <source>
        <dbReference type="Proteomes" id="UP000477083"/>
    </source>
</evidence>
<organism evidence="4 5">
    <name type="scientific">Frigidibacter albus</name>
    <dbReference type="NCBI Taxonomy" id="1465486"/>
    <lineage>
        <taxon>Bacteria</taxon>
        <taxon>Pseudomonadati</taxon>
        <taxon>Pseudomonadota</taxon>
        <taxon>Alphaproteobacteria</taxon>
        <taxon>Rhodobacterales</taxon>
        <taxon>Paracoccaceae</taxon>
        <taxon>Frigidibacter</taxon>
    </lineage>
</organism>
<dbReference type="InterPro" id="IPR025297">
    <property type="entry name" value="DUF4159"/>
</dbReference>
<dbReference type="InterPro" id="IPR024163">
    <property type="entry name" value="Aerotolerance_reg_N"/>
</dbReference>
<dbReference type="AlphaFoldDB" id="A0A6L8VLZ6"/>
<dbReference type="InterPro" id="IPR029062">
    <property type="entry name" value="Class_I_gatase-like"/>
</dbReference>
<dbReference type="Pfam" id="PF07584">
    <property type="entry name" value="BatA"/>
    <property type="match status" value="1"/>
</dbReference>
<name>A0A6L8VLZ6_9RHOB</name>
<sequence>MLILGPIGFAAPWLLLGLVALPLLWILLRAVPPAPIRRRFPGVALLLGLTDAEQVTDRTPWWLLLLRMLAVAAAILGFAGPVLNPAAPTGGSGPLLIVADASWASARDWSRTEARIETALDAAESDGRPVALVNLSMPDADVPVFQSAGDAAPRVGSLSPRAWEPSAEAMAALAAALPEGGFDTLWLSDGLDREGREALLDAMQDRGSVTVQQSPRVIRALAPATYADGALLVPVVRIATATEAQAEVAAMGLDPLGIPRELAREAVTLPAGEARAEAVFDLPPELRNRITRFEIVGESTAGSVSLAGDSLRRREIALIDGGGASREGLELLAPTHYLQQALEPSADLIGGTLADILLADPDAIIMADVARVTETESDALQDWISDGGLLIRFAGPRLAASEEGRNVMDPLLPVRLRAGGRSVGGAMSWGEPKALQPFPESSPFHGLALPGDVTVRAQVMAEPDPQLTENTIAALEDGTPLVTARTSGQGQVILFHVTANAEWSSLPLSGLFVQMMERLALATRPAAPEAAELEGTTWVAERTLDAFGALQEAGDLAGIPGERMAEPVPAVDLPPGIYASGDRRLAVNAVAADRVLTPAAWPAGVAVEGGAARAELPLQGPLLAVALALLLVDLIASLALAGRLSRMRRGGAAVSVALALLLIAPQGLRAQETADTLALRASSEVVLGHVMTGDAQIDRVAAAGLKGLGQVLYQRTSVEPGAPMAVNLETDDLAVFSFLYWPVTADQPAPSPETYLKLNRFLRTGGMILFDTRDADVAGFGAASPAGRKLQALAAPLDVPPLEPIPEDHVLTRTFYLLQDFPGRYQGRGIWVEASAAGAEQAEGMPFRNLNDGVTPVVIGGNDWAAAWAVDDRGLPMFPVGRGFAGERQREIAYRFGVNLVMHVLTGNYKSDQVHVPALLERLGQ</sequence>
<feature type="transmembrane region" description="Helical" evidence="1">
    <location>
        <begin position="650"/>
        <end position="668"/>
    </location>
</feature>
<dbReference type="Gene3D" id="3.40.50.880">
    <property type="match status" value="1"/>
</dbReference>
<gene>
    <name evidence="4" type="ORF">GS660_17040</name>
</gene>
<feature type="domain" description="Aerotolerance regulator N-terminal" evidence="2">
    <location>
        <begin position="7"/>
        <end position="81"/>
    </location>
</feature>
<keyword evidence="1" id="KW-1133">Transmembrane helix</keyword>
<keyword evidence="1" id="KW-0472">Membrane</keyword>
<feature type="transmembrane region" description="Helical" evidence="1">
    <location>
        <begin position="61"/>
        <end position="83"/>
    </location>
</feature>
<dbReference type="CDD" id="cd03143">
    <property type="entry name" value="A4_beta-galactosidase_middle_domain"/>
    <property type="match status" value="1"/>
</dbReference>
<accession>A0A6L8VLZ6</accession>
<evidence type="ECO:0000259" key="2">
    <source>
        <dbReference type="Pfam" id="PF07584"/>
    </source>
</evidence>
<dbReference type="PANTHER" id="PTHR37464:SF1">
    <property type="entry name" value="BLL2463 PROTEIN"/>
    <property type="match status" value="1"/>
</dbReference>
<reference evidence="4 5" key="1">
    <citation type="submission" date="2020-01" db="EMBL/GenBank/DDBJ databases">
        <title>Frigidibacter albus SP32T (=CGMCC 1.13995T).</title>
        <authorList>
            <person name="Liao X."/>
        </authorList>
    </citation>
    <scope>NUCLEOTIDE SEQUENCE [LARGE SCALE GENOMIC DNA]</scope>
    <source>
        <strain evidence="4 5">SP32</strain>
    </source>
</reference>
<evidence type="ECO:0000313" key="4">
    <source>
        <dbReference type="EMBL" id="MZQ90801.1"/>
    </source>
</evidence>
<dbReference type="SUPFAM" id="SSF52317">
    <property type="entry name" value="Class I glutamine amidotransferase-like"/>
    <property type="match status" value="1"/>
</dbReference>
<evidence type="ECO:0000256" key="1">
    <source>
        <dbReference type="SAM" id="Phobius"/>
    </source>
</evidence>
<keyword evidence="1" id="KW-0812">Transmembrane</keyword>
<dbReference type="NCBIfam" id="TIGR02226">
    <property type="entry name" value="two_anch"/>
    <property type="match status" value="1"/>
</dbReference>
<dbReference type="InterPro" id="IPR011933">
    <property type="entry name" value="Double_TM_dom"/>
</dbReference>
<dbReference type="RefSeq" id="WP_161348183.1">
    <property type="nucleotide sequence ID" value="NZ_BMGW01000012.1"/>
</dbReference>
<dbReference type="OrthoDB" id="9773014at2"/>
<dbReference type="Proteomes" id="UP000477083">
    <property type="component" value="Unassembled WGS sequence"/>
</dbReference>
<dbReference type="Gene3D" id="3.40.50.12140">
    <property type="entry name" value="Domain of unknown function DUF4159"/>
    <property type="match status" value="1"/>
</dbReference>
<evidence type="ECO:0000259" key="3">
    <source>
        <dbReference type="Pfam" id="PF13709"/>
    </source>
</evidence>
<feature type="transmembrane region" description="Helical" evidence="1">
    <location>
        <begin position="6"/>
        <end position="28"/>
    </location>
</feature>